<dbReference type="InParanoid" id="A0A165DXV6"/>
<feature type="domain" description="Arrestin C-terminal-like" evidence="1">
    <location>
        <begin position="268"/>
        <end position="432"/>
    </location>
</feature>
<protein>
    <recommendedName>
        <fullName evidence="1">Arrestin C-terminal-like domain-containing protein</fullName>
    </recommendedName>
</protein>
<organism evidence="2 3">
    <name type="scientific">Laetiporus sulphureus 93-53</name>
    <dbReference type="NCBI Taxonomy" id="1314785"/>
    <lineage>
        <taxon>Eukaryota</taxon>
        <taxon>Fungi</taxon>
        <taxon>Dikarya</taxon>
        <taxon>Basidiomycota</taxon>
        <taxon>Agaricomycotina</taxon>
        <taxon>Agaricomycetes</taxon>
        <taxon>Polyporales</taxon>
        <taxon>Laetiporus</taxon>
    </lineage>
</organism>
<dbReference type="GO" id="GO:0030674">
    <property type="term" value="F:protein-macromolecule adaptor activity"/>
    <property type="evidence" value="ECO:0007669"/>
    <property type="project" value="TreeGrafter"/>
</dbReference>
<dbReference type="STRING" id="1314785.A0A165DXV6"/>
<dbReference type="Gene3D" id="2.60.40.640">
    <property type="match status" value="2"/>
</dbReference>
<dbReference type="InterPro" id="IPR014756">
    <property type="entry name" value="Ig_E-set"/>
</dbReference>
<dbReference type="PANTHER" id="PTHR11188:SF17">
    <property type="entry name" value="FI21816P1"/>
    <property type="match status" value="1"/>
</dbReference>
<dbReference type="AlphaFoldDB" id="A0A165DXV6"/>
<dbReference type="InterPro" id="IPR011022">
    <property type="entry name" value="Arrestin_C-like"/>
</dbReference>
<dbReference type="SMART" id="SM01017">
    <property type="entry name" value="Arrestin_C"/>
    <property type="match status" value="1"/>
</dbReference>
<dbReference type="GeneID" id="63828295"/>
<dbReference type="GO" id="GO:0070086">
    <property type="term" value="P:ubiquitin-dependent endocytosis"/>
    <property type="evidence" value="ECO:0007669"/>
    <property type="project" value="TreeGrafter"/>
</dbReference>
<dbReference type="GO" id="GO:0005886">
    <property type="term" value="C:plasma membrane"/>
    <property type="evidence" value="ECO:0007669"/>
    <property type="project" value="TreeGrafter"/>
</dbReference>
<dbReference type="GO" id="GO:0005829">
    <property type="term" value="C:cytosol"/>
    <property type="evidence" value="ECO:0007669"/>
    <property type="project" value="TreeGrafter"/>
</dbReference>
<accession>A0A165DXV6</accession>
<reference evidence="2 3" key="1">
    <citation type="journal article" date="2016" name="Mol. Biol. Evol.">
        <title>Comparative Genomics of Early-Diverging Mushroom-Forming Fungi Provides Insights into the Origins of Lignocellulose Decay Capabilities.</title>
        <authorList>
            <person name="Nagy L.G."/>
            <person name="Riley R."/>
            <person name="Tritt A."/>
            <person name="Adam C."/>
            <person name="Daum C."/>
            <person name="Floudas D."/>
            <person name="Sun H."/>
            <person name="Yadav J.S."/>
            <person name="Pangilinan J."/>
            <person name="Larsson K.H."/>
            <person name="Matsuura K."/>
            <person name="Barry K."/>
            <person name="Labutti K."/>
            <person name="Kuo R."/>
            <person name="Ohm R.A."/>
            <person name="Bhattacharya S.S."/>
            <person name="Shirouzu T."/>
            <person name="Yoshinaga Y."/>
            <person name="Martin F.M."/>
            <person name="Grigoriev I.V."/>
            <person name="Hibbett D.S."/>
        </authorList>
    </citation>
    <scope>NUCLEOTIDE SEQUENCE [LARGE SCALE GENOMIC DNA]</scope>
    <source>
        <strain evidence="2 3">93-53</strain>
    </source>
</reference>
<dbReference type="EMBL" id="KV427627">
    <property type="protein sequence ID" value="KZT05844.1"/>
    <property type="molecule type" value="Genomic_DNA"/>
</dbReference>
<keyword evidence="3" id="KW-1185">Reference proteome</keyword>
<dbReference type="Proteomes" id="UP000076871">
    <property type="component" value="Unassembled WGS sequence"/>
</dbReference>
<sequence length="458" mass="49678">MSAIGTSYPSGLGIIARNRDGVFIRSDTLLNFGASQTRNAADLKVLMGNSNARLKSGATSEDAADDQDSAVPQTVSLEQAKTRARVEVDIILASDAFIQGSQVRGHIKLRVRKRTKKEAPVSIADGKIRVVGFECIPGDEDRHTFYQCASPLEAVTEGLPLLYNSSPDSEGFVEIIEGVHVLPFVMRLPSDGTFGMAKGVLNVHSGVNVRYIAMVSVKVKDTKSGKRSVAHFYRNCEVWPRLDLSVVLAPAPRPLQAATSKSLSVLSNGSKVKLTALMHRLTWVAGQRCYVDVSVINETKKTVKTLTLTLIRTTTIFRPKPALDAGSVRSVDLDACQTSTMHKLLAETVLEMAQRGTKGHASAKGWWTGVGPGKELAFSHYILLPAEALSIIRGRLLEVEYSIRVTLSAGSLSSDVHVTLPVRIVNFLSIDPAPVGLLHSPSGAHHYSQWRDIVPRAR</sequence>
<dbReference type="InterPro" id="IPR050357">
    <property type="entry name" value="Arrestin_domain-protein"/>
</dbReference>
<dbReference type="RefSeq" id="XP_040763584.1">
    <property type="nucleotide sequence ID" value="XM_040911267.1"/>
</dbReference>
<proteinExistence type="predicted"/>
<evidence type="ECO:0000259" key="1">
    <source>
        <dbReference type="SMART" id="SM01017"/>
    </source>
</evidence>
<evidence type="ECO:0000313" key="3">
    <source>
        <dbReference type="Proteomes" id="UP000076871"/>
    </source>
</evidence>
<dbReference type="SUPFAM" id="SSF81296">
    <property type="entry name" value="E set domains"/>
    <property type="match status" value="1"/>
</dbReference>
<evidence type="ECO:0000313" key="2">
    <source>
        <dbReference type="EMBL" id="KZT05844.1"/>
    </source>
</evidence>
<dbReference type="PANTHER" id="PTHR11188">
    <property type="entry name" value="ARRESTIN DOMAIN CONTAINING PROTEIN"/>
    <property type="match status" value="1"/>
</dbReference>
<dbReference type="GO" id="GO:0031625">
    <property type="term" value="F:ubiquitin protein ligase binding"/>
    <property type="evidence" value="ECO:0007669"/>
    <property type="project" value="TreeGrafter"/>
</dbReference>
<dbReference type="OrthoDB" id="298939at2759"/>
<dbReference type="Pfam" id="PF02752">
    <property type="entry name" value="Arrestin_C"/>
    <property type="match status" value="1"/>
</dbReference>
<gene>
    <name evidence="2" type="ORF">LAESUDRAFT_743615</name>
</gene>
<dbReference type="InterPro" id="IPR014752">
    <property type="entry name" value="Arrestin-like_C"/>
</dbReference>
<name>A0A165DXV6_9APHY</name>